<keyword evidence="3" id="KW-1185">Reference proteome</keyword>
<feature type="transmembrane region" description="Helical" evidence="1">
    <location>
        <begin position="46"/>
        <end position="68"/>
    </location>
</feature>
<name>A0A967CBJ0_9PROT</name>
<keyword evidence="1" id="KW-0812">Transmembrane</keyword>
<dbReference type="RefSeq" id="WP_167222618.1">
    <property type="nucleotide sequence ID" value="NZ_JAAQPH010000004.1"/>
</dbReference>
<organism evidence="2 3">
    <name type="scientific">Pelagibius litoralis</name>
    <dbReference type="NCBI Taxonomy" id="374515"/>
    <lineage>
        <taxon>Bacteria</taxon>
        <taxon>Pseudomonadati</taxon>
        <taxon>Pseudomonadota</taxon>
        <taxon>Alphaproteobacteria</taxon>
        <taxon>Rhodospirillales</taxon>
        <taxon>Rhodovibrionaceae</taxon>
        <taxon>Pelagibius</taxon>
    </lineage>
</organism>
<dbReference type="InterPro" id="IPR009305">
    <property type="entry name" value="Mpo1-like"/>
</dbReference>
<accession>A0A967CBJ0</accession>
<evidence type="ECO:0000313" key="3">
    <source>
        <dbReference type="Proteomes" id="UP000761264"/>
    </source>
</evidence>
<dbReference type="AlphaFoldDB" id="A0A967CBJ0"/>
<dbReference type="EMBL" id="JAAQPH010000004">
    <property type="protein sequence ID" value="NIA68234.1"/>
    <property type="molecule type" value="Genomic_DNA"/>
</dbReference>
<protein>
    <submittedName>
        <fullName evidence="2">DUF962 domain-containing protein</fullName>
    </submittedName>
</protein>
<proteinExistence type="predicted"/>
<keyword evidence="1" id="KW-0472">Membrane</keyword>
<feature type="transmembrane region" description="Helical" evidence="1">
    <location>
        <begin position="21"/>
        <end position="40"/>
    </location>
</feature>
<dbReference type="Pfam" id="PF06127">
    <property type="entry name" value="Mpo1-like"/>
    <property type="match status" value="1"/>
</dbReference>
<evidence type="ECO:0000313" key="2">
    <source>
        <dbReference type="EMBL" id="NIA68234.1"/>
    </source>
</evidence>
<keyword evidence="1" id="KW-1133">Transmembrane helix</keyword>
<dbReference type="PANTHER" id="PTHR34205">
    <property type="entry name" value="TRANSMEMBRANE PROTEIN"/>
    <property type="match status" value="1"/>
</dbReference>
<evidence type="ECO:0000256" key="1">
    <source>
        <dbReference type="SAM" id="Phobius"/>
    </source>
</evidence>
<sequence length="110" mass="12467">MERSETYRAFWPRYLGEHRNAATRGLHFLGTALGLVLLAGGVASGIWWLFPLALICGYAFAWLAHIAVERNRPATFTHPLWSFVSDFRMFFVWLGGGMPDELRRNLPGDA</sequence>
<dbReference type="Proteomes" id="UP000761264">
    <property type="component" value="Unassembled WGS sequence"/>
</dbReference>
<comment type="caution">
    <text evidence="2">The sequence shown here is derived from an EMBL/GenBank/DDBJ whole genome shotgun (WGS) entry which is preliminary data.</text>
</comment>
<gene>
    <name evidence="2" type="ORF">HBA54_06480</name>
</gene>
<reference evidence="2" key="1">
    <citation type="submission" date="2020-03" db="EMBL/GenBank/DDBJ databases">
        <title>Genome of Pelagibius litoralis DSM 21314T.</title>
        <authorList>
            <person name="Wang G."/>
        </authorList>
    </citation>
    <scope>NUCLEOTIDE SEQUENCE</scope>
    <source>
        <strain evidence="2">DSM 21314</strain>
    </source>
</reference>
<dbReference type="PANTHER" id="PTHR34205:SF2">
    <property type="entry name" value="DUF962 DOMAIN-CONTAINING PROTEIN"/>
    <property type="match status" value="1"/>
</dbReference>